<evidence type="ECO:0000313" key="2">
    <source>
        <dbReference type="EMBL" id="KKP00935.1"/>
    </source>
</evidence>
<dbReference type="AlphaFoldDB" id="A0A0F9X8R2"/>
<gene>
    <name evidence="2" type="ORF">THAR02_06943</name>
</gene>
<feature type="region of interest" description="Disordered" evidence="1">
    <location>
        <begin position="227"/>
        <end position="249"/>
    </location>
</feature>
<comment type="caution">
    <text evidence="2">The sequence shown here is derived from an EMBL/GenBank/DDBJ whole genome shotgun (WGS) entry which is preliminary data.</text>
</comment>
<sequence length="331" mass="38400">MSSSSTNDMFYQDIKVAFDLLVKLCLPKDIRKDEFAYFPSDERFLEDIYSLGCWCDRVLRHPHDHDYKSCKTVRKGPYPDLINPGARLGRCRHRTFKELDHELFCFKPGRTAGEFMNWLWEHSYRLEDCRIVDQTEKSAIWWHLGEYEKVCGFNGTQPLDRTKAYDVLCRLVGLQKTGIPIKARDSTITWGAERLMNILGWKERSFEGWASDIGWALNKVAKERVKEEERKGKDGGAVLQENNTDTEGKSRRNILLLQEGNLEEEMRGSGRILQTNDTTREMRGRVVILQKNNLEEERASPVAQKNNLEEDLRAGSPVIQKDNLRSGWPIL</sequence>
<evidence type="ECO:0000256" key="1">
    <source>
        <dbReference type="SAM" id="MobiDB-lite"/>
    </source>
</evidence>
<accession>A0A0F9X8R2</accession>
<protein>
    <submittedName>
        <fullName evidence="2">Uncharacterized protein</fullName>
    </submittedName>
</protein>
<dbReference type="OrthoDB" id="78579at2759"/>
<evidence type="ECO:0000313" key="3">
    <source>
        <dbReference type="Proteomes" id="UP000034112"/>
    </source>
</evidence>
<dbReference type="EMBL" id="JOKZ01000221">
    <property type="protein sequence ID" value="KKP00935.1"/>
    <property type="molecule type" value="Genomic_DNA"/>
</dbReference>
<dbReference type="Proteomes" id="UP000034112">
    <property type="component" value="Unassembled WGS sequence"/>
</dbReference>
<name>A0A0F9X8R2_TRIHA</name>
<reference evidence="3" key="1">
    <citation type="journal article" date="2015" name="Genome Announc.">
        <title>Draft whole-genome sequence of the biocontrol agent Trichoderma harzianum T6776.</title>
        <authorList>
            <person name="Baroncelli R."/>
            <person name="Piaggeschi G."/>
            <person name="Fiorini L."/>
            <person name="Bertolini E."/>
            <person name="Zapparata A."/>
            <person name="Pe M.E."/>
            <person name="Sarrocco S."/>
            <person name="Vannacci G."/>
        </authorList>
    </citation>
    <scope>NUCLEOTIDE SEQUENCE [LARGE SCALE GENOMIC DNA]</scope>
    <source>
        <strain evidence="3">T6776</strain>
    </source>
</reference>
<organism evidence="2 3">
    <name type="scientific">Trichoderma harzianum</name>
    <name type="common">Hypocrea lixii</name>
    <dbReference type="NCBI Taxonomy" id="5544"/>
    <lineage>
        <taxon>Eukaryota</taxon>
        <taxon>Fungi</taxon>
        <taxon>Dikarya</taxon>
        <taxon>Ascomycota</taxon>
        <taxon>Pezizomycotina</taxon>
        <taxon>Sordariomycetes</taxon>
        <taxon>Hypocreomycetidae</taxon>
        <taxon>Hypocreales</taxon>
        <taxon>Hypocreaceae</taxon>
        <taxon>Trichoderma</taxon>
    </lineage>
</organism>
<proteinExistence type="predicted"/>
<dbReference type="OMA" id="PYPNIVE"/>